<dbReference type="EMBL" id="AQGS01000010">
    <property type="protein sequence ID" value="EPS45638.1"/>
    <property type="molecule type" value="Genomic_DNA"/>
</dbReference>
<dbReference type="Gene3D" id="1.25.40.20">
    <property type="entry name" value="Ankyrin repeat-containing domain"/>
    <property type="match status" value="2"/>
</dbReference>
<dbReference type="InterPro" id="IPR017441">
    <property type="entry name" value="Protein_kinase_ATP_BS"/>
</dbReference>
<feature type="repeat" description="ANK" evidence="5">
    <location>
        <begin position="524"/>
        <end position="559"/>
    </location>
</feature>
<proteinExistence type="predicted"/>
<dbReference type="SUPFAM" id="SSF56112">
    <property type="entry name" value="Protein kinase-like (PK-like)"/>
    <property type="match status" value="1"/>
</dbReference>
<dbReference type="SMART" id="SM00220">
    <property type="entry name" value="S_TKc"/>
    <property type="match status" value="1"/>
</dbReference>
<dbReference type="CDD" id="cd00180">
    <property type="entry name" value="PKc"/>
    <property type="match status" value="1"/>
</dbReference>
<keyword evidence="4 5" id="KW-0040">ANK repeat</keyword>
<dbReference type="Pfam" id="PF12796">
    <property type="entry name" value="Ank_2"/>
    <property type="match status" value="3"/>
</dbReference>
<keyword evidence="10" id="KW-1185">Reference proteome</keyword>
<feature type="region of interest" description="Disordered" evidence="7">
    <location>
        <begin position="339"/>
        <end position="386"/>
    </location>
</feature>
<dbReference type="STRING" id="1284197.S8C1L3"/>
<dbReference type="PROSITE" id="PS00108">
    <property type="entry name" value="PROTEIN_KINASE_ST"/>
    <property type="match status" value="1"/>
</dbReference>
<dbReference type="SMART" id="SM00248">
    <property type="entry name" value="ANK"/>
    <property type="match status" value="8"/>
</dbReference>
<evidence type="ECO:0000256" key="3">
    <source>
        <dbReference type="ARBA" id="ARBA00022840"/>
    </source>
</evidence>
<dbReference type="HOGENOM" id="CLU_399017_0_0_1"/>
<evidence type="ECO:0000256" key="6">
    <source>
        <dbReference type="PROSITE-ProRule" id="PRU10141"/>
    </source>
</evidence>
<gene>
    <name evidence="9" type="ORF">H072_380</name>
</gene>
<comment type="caution">
    <text evidence="9">The sequence shown here is derived from an EMBL/GenBank/DDBJ whole genome shotgun (WGS) entry which is preliminary data.</text>
</comment>
<evidence type="ECO:0000256" key="2">
    <source>
        <dbReference type="ARBA" id="ARBA00022741"/>
    </source>
</evidence>
<dbReference type="Gene3D" id="1.10.510.10">
    <property type="entry name" value="Transferase(Phosphotransferase) domain 1"/>
    <property type="match status" value="2"/>
</dbReference>
<dbReference type="PROSITE" id="PS50297">
    <property type="entry name" value="ANK_REP_REGION"/>
    <property type="match status" value="4"/>
</dbReference>
<dbReference type="PANTHER" id="PTHR24171:SF9">
    <property type="entry name" value="ANKYRIN REPEAT DOMAIN-CONTAINING PROTEIN 39"/>
    <property type="match status" value="1"/>
</dbReference>
<dbReference type="GO" id="GO:0005524">
    <property type="term" value="F:ATP binding"/>
    <property type="evidence" value="ECO:0007669"/>
    <property type="project" value="UniProtKB-UniRule"/>
</dbReference>
<feature type="compositionally biased region" description="Polar residues" evidence="7">
    <location>
        <begin position="354"/>
        <end position="386"/>
    </location>
</feature>
<dbReference type="InterPro" id="IPR011009">
    <property type="entry name" value="Kinase-like_dom_sf"/>
</dbReference>
<feature type="domain" description="Protein kinase" evidence="8">
    <location>
        <begin position="16"/>
        <end position="320"/>
    </location>
</feature>
<sequence>MAPRVLDHSLGKDPDYKFVEIIGRGAFGVVSKVKRVTDGQVFACKSIHCSSEEDLSNSLLSRELATWTAIGKEQYIAEYHDSSWATETLTVRVYMNLYPGGDLQKVIDTAQHQGFTVHPIVVTACAYQIAKGLQTCQKSNIIHRDLKPANILLSVPFDCNELLWKATNEDGPLAKEELFEVEGFIEAALEYTPWCHISDFGFSKFSSHLVSDSRRSLQSFAKLGTPGFIAPETASGSGTFSSESDIYSFGCILYYLCEGRLPFTKKTSESGYKPISTAYPPALAILISRCLAPSPTHRPNIDDILQYAGEFHQNAVNRFLDAAKGHKLPYISEATQGIGPSPPSPILDAPVSQPAESSGRSLNESMVTQEPQPALQPQSESLCEPNSSADWSKMLLAACEKRNRTKALALLRTGASSFVDFLSGTNILHIASSEGLVSVVDALIRKFPGLSLNMKDPDGYTALSLAARFHEIGVVECLIGHGADIEATDRDGRTAFLVACYGEDLPMMKLLHREGARLDCQSLDGSTALHYAVLEPTSKLVAITRWLLENGANQNIRNESGNLPIHDAVLRNLPETIRILVQWGADLEDVGWQHLQTPLVRAITYGTLEAFVVLIELGCVLKTVPQPGYGVNLLHAAVKKRRLDVMTMIFNHDPDCLYREDIKGWTALHHAVKLGYEDMVAFLVERGANPHIEDRFGITPYQLSKDNSQMERLLSQAVS</sequence>
<dbReference type="eggNOG" id="KOG1826">
    <property type="taxonomic scope" value="Eukaryota"/>
</dbReference>
<dbReference type="InterPro" id="IPR008271">
    <property type="entry name" value="Ser/Thr_kinase_AS"/>
</dbReference>
<keyword evidence="1" id="KW-0677">Repeat</keyword>
<evidence type="ECO:0000259" key="8">
    <source>
        <dbReference type="PROSITE" id="PS50011"/>
    </source>
</evidence>
<dbReference type="Proteomes" id="UP000015100">
    <property type="component" value="Unassembled WGS sequence"/>
</dbReference>
<dbReference type="InterPro" id="IPR000719">
    <property type="entry name" value="Prot_kinase_dom"/>
</dbReference>
<organism evidence="9 10">
    <name type="scientific">Dactylellina haptotyla (strain CBS 200.50)</name>
    <name type="common">Nematode-trapping fungus</name>
    <name type="synonym">Monacrosporium haptotylum</name>
    <dbReference type="NCBI Taxonomy" id="1284197"/>
    <lineage>
        <taxon>Eukaryota</taxon>
        <taxon>Fungi</taxon>
        <taxon>Dikarya</taxon>
        <taxon>Ascomycota</taxon>
        <taxon>Pezizomycotina</taxon>
        <taxon>Orbiliomycetes</taxon>
        <taxon>Orbiliales</taxon>
        <taxon>Orbiliaceae</taxon>
        <taxon>Dactylellina</taxon>
    </lineage>
</organism>
<evidence type="ECO:0000256" key="4">
    <source>
        <dbReference type="ARBA" id="ARBA00023043"/>
    </source>
</evidence>
<evidence type="ECO:0000313" key="10">
    <source>
        <dbReference type="Proteomes" id="UP000015100"/>
    </source>
</evidence>
<name>S8C1L3_DACHA</name>
<reference evidence="10" key="2">
    <citation type="submission" date="2013-04" db="EMBL/GenBank/DDBJ databases">
        <title>Genomic mechanisms accounting for the adaptation to parasitism in nematode-trapping fungi.</title>
        <authorList>
            <person name="Ahren D.G."/>
        </authorList>
    </citation>
    <scope>NUCLEOTIDE SEQUENCE [LARGE SCALE GENOMIC DNA]</scope>
    <source>
        <strain evidence="10">CBS 200.50</strain>
    </source>
</reference>
<feature type="repeat" description="ANK" evidence="5">
    <location>
        <begin position="663"/>
        <end position="695"/>
    </location>
</feature>
<reference evidence="9 10" key="1">
    <citation type="journal article" date="2013" name="PLoS Genet.">
        <title>Genomic mechanisms accounting for the adaptation to parasitism in nematode-trapping fungi.</title>
        <authorList>
            <person name="Meerupati T."/>
            <person name="Andersson K.M."/>
            <person name="Friman E."/>
            <person name="Kumar D."/>
            <person name="Tunlid A."/>
            <person name="Ahren D."/>
        </authorList>
    </citation>
    <scope>NUCLEOTIDE SEQUENCE [LARGE SCALE GENOMIC DNA]</scope>
    <source>
        <strain evidence="9 10">CBS 200.50</strain>
    </source>
</reference>
<dbReference type="PROSITE" id="PS50088">
    <property type="entry name" value="ANK_REPEAT"/>
    <property type="match status" value="4"/>
</dbReference>
<dbReference type="Pfam" id="PF00069">
    <property type="entry name" value="Pkinase"/>
    <property type="match status" value="1"/>
</dbReference>
<dbReference type="PROSITE" id="PS50011">
    <property type="entry name" value="PROTEIN_KINASE_DOM"/>
    <property type="match status" value="1"/>
</dbReference>
<keyword evidence="2 6" id="KW-0547">Nucleotide-binding</keyword>
<dbReference type="SUPFAM" id="SSF48403">
    <property type="entry name" value="Ankyrin repeat"/>
    <property type="match status" value="1"/>
</dbReference>
<feature type="repeat" description="ANK" evidence="5">
    <location>
        <begin position="458"/>
        <end position="490"/>
    </location>
</feature>
<dbReference type="GO" id="GO:0004672">
    <property type="term" value="F:protein kinase activity"/>
    <property type="evidence" value="ECO:0007669"/>
    <property type="project" value="InterPro"/>
</dbReference>
<feature type="repeat" description="ANK" evidence="5">
    <location>
        <begin position="560"/>
        <end position="588"/>
    </location>
</feature>
<keyword evidence="3 6" id="KW-0067">ATP-binding</keyword>
<feature type="binding site" evidence="6">
    <location>
        <position position="45"/>
    </location>
    <ligand>
        <name>ATP</name>
        <dbReference type="ChEBI" id="CHEBI:30616"/>
    </ligand>
</feature>
<dbReference type="AlphaFoldDB" id="S8C1L3"/>
<evidence type="ECO:0000256" key="7">
    <source>
        <dbReference type="SAM" id="MobiDB-lite"/>
    </source>
</evidence>
<dbReference type="eggNOG" id="KOG4177">
    <property type="taxonomic scope" value="Eukaryota"/>
</dbReference>
<accession>S8C1L3</accession>
<evidence type="ECO:0000313" key="9">
    <source>
        <dbReference type="EMBL" id="EPS45638.1"/>
    </source>
</evidence>
<protein>
    <recommendedName>
        <fullName evidence="8">Protein kinase domain-containing protein</fullName>
    </recommendedName>
</protein>
<dbReference type="InterPro" id="IPR036770">
    <property type="entry name" value="Ankyrin_rpt-contain_sf"/>
</dbReference>
<evidence type="ECO:0000256" key="1">
    <source>
        <dbReference type="ARBA" id="ARBA00022737"/>
    </source>
</evidence>
<dbReference type="PROSITE" id="PS00107">
    <property type="entry name" value="PROTEIN_KINASE_ATP"/>
    <property type="match status" value="1"/>
</dbReference>
<dbReference type="PANTHER" id="PTHR24171">
    <property type="entry name" value="ANKYRIN REPEAT DOMAIN-CONTAINING PROTEIN 39-RELATED"/>
    <property type="match status" value="1"/>
</dbReference>
<dbReference type="OrthoDB" id="539213at2759"/>
<evidence type="ECO:0000256" key="5">
    <source>
        <dbReference type="PROSITE-ProRule" id="PRU00023"/>
    </source>
</evidence>
<dbReference type="InterPro" id="IPR002110">
    <property type="entry name" value="Ankyrin_rpt"/>
</dbReference>